<gene>
    <name evidence="2" type="ORF">QQ020_30880</name>
</gene>
<organism evidence="2 3">
    <name type="scientific">Agaribacillus aureus</name>
    <dbReference type="NCBI Taxonomy" id="3051825"/>
    <lineage>
        <taxon>Bacteria</taxon>
        <taxon>Pseudomonadati</taxon>
        <taxon>Bacteroidota</taxon>
        <taxon>Cytophagia</taxon>
        <taxon>Cytophagales</taxon>
        <taxon>Splendidivirgaceae</taxon>
        <taxon>Agaribacillus</taxon>
    </lineage>
</organism>
<dbReference type="SUPFAM" id="SSF48452">
    <property type="entry name" value="TPR-like"/>
    <property type="match status" value="1"/>
</dbReference>
<dbReference type="InterPro" id="IPR011990">
    <property type="entry name" value="TPR-like_helical_dom_sf"/>
</dbReference>
<accession>A0ABT8LFF1</accession>
<dbReference type="SMART" id="SM00028">
    <property type="entry name" value="TPR"/>
    <property type="match status" value="3"/>
</dbReference>
<dbReference type="EMBL" id="JAUJEB010000009">
    <property type="protein sequence ID" value="MDN5216514.1"/>
    <property type="molecule type" value="Genomic_DNA"/>
</dbReference>
<dbReference type="RefSeq" id="WP_346761850.1">
    <property type="nucleotide sequence ID" value="NZ_JAUJEB010000009.1"/>
</dbReference>
<dbReference type="Gene3D" id="1.25.40.10">
    <property type="entry name" value="Tetratricopeptide repeat domain"/>
    <property type="match status" value="1"/>
</dbReference>
<protein>
    <submittedName>
        <fullName evidence="2">Tetratricopeptide repeat protein</fullName>
    </submittedName>
</protein>
<dbReference type="Pfam" id="PF13181">
    <property type="entry name" value="TPR_8"/>
    <property type="match status" value="2"/>
</dbReference>
<reference evidence="2" key="1">
    <citation type="submission" date="2023-06" db="EMBL/GenBank/DDBJ databases">
        <title>Genomic of Agaribacillus aureum.</title>
        <authorList>
            <person name="Wang G."/>
        </authorList>
    </citation>
    <scope>NUCLEOTIDE SEQUENCE</scope>
    <source>
        <strain evidence="2">BMA12</strain>
    </source>
</reference>
<feature type="repeat" description="TPR" evidence="1">
    <location>
        <begin position="314"/>
        <end position="347"/>
    </location>
</feature>
<sequence>MFNPIRKIGEVAVFYLLAASLSLSMPVMVYAQSQTEPSSISNTSLLNNMQLQIEITEAVNNMYNFKHEEASVAFKALKYRFGWHPLPYFLLGLNEWWKIVPNQNVTLYDERLLSYMDTAIAKAEKLYYQDKDNVEAAFFLAAAYGFKGRIHSERRNWRKAAVNGKNALKYLEESKKKPDFSPELLFGDALYNYYSVWIPENYPLLKPILIFFKKGDKELGLKQLREVSLNAFYTRTEAQYFLMRLLATEEKDVAGSLQIAEYLHQTFPDNAYFHRYYARLLYTSGQYIQARGVTLDLLEKIDSGARGYEATSGRYAGFFLGQIYDSFGNKDQAEHYYKRAVDFSERIDATNTGYYLYSLLSLGEIASEEGDKREAKKYFKLVKKQAKSSHPSYKRAHSALKSLRRG</sequence>
<dbReference type="InterPro" id="IPR019734">
    <property type="entry name" value="TPR_rpt"/>
</dbReference>
<keyword evidence="1" id="KW-0802">TPR repeat</keyword>
<evidence type="ECO:0000313" key="2">
    <source>
        <dbReference type="EMBL" id="MDN5216514.1"/>
    </source>
</evidence>
<evidence type="ECO:0000313" key="3">
    <source>
        <dbReference type="Proteomes" id="UP001172083"/>
    </source>
</evidence>
<name>A0ABT8LFF1_9BACT</name>
<evidence type="ECO:0000256" key="1">
    <source>
        <dbReference type="PROSITE-ProRule" id="PRU00339"/>
    </source>
</evidence>
<comment type="caution">
    <text evidence="2">The sequence shown here is derived from an EMBL/GenBank/DDBJ whole genome shotgun (WGS) entry which is preliminary data.</text>
</comment>
<dbReference type="Proteomes" id="UP001172083">
    <property type="component" value="Unassembled WGS sequence"/>
</dbReference>
<proteinExistence type="predicted"/>
<dbReference type="PROSITE" id="PS50005">
    <property type="entry name" value="TPR"/>
    <property type="match status" value="1"/>
</dbReference>
<keyword evidence="3" id="KW-1185">Reference proteome</keyword>